<dbReference type="PANTHER" id="PTHR13723:SF200">
    <property type="entry name" value="ADAM METALLOPEPTIDASE WITH THROMBOSPONDIN TYPE 1 MOTIF B, ISOFORM B"/>
    <property type="match status" value="1"/>
</dbReference>
<reference evidence="8" key="1">
    <citation type="journal article" date="2023" name="IScience">
        <title>Live-bearing cockroach genome reveals convergent evolutionary mechanisms linked to viviparity in insects and beyond.</title>
        <authorList>
            <person name="Fouks B."/>
            <person name="Harrison M.C."/>
            <person name="Mikhailova A.A."/>
            <person name="Marchal E."/>
            <person name="English S."/>
            <person name="Carruthers M."/>
            <person name="Jennings E.C."/>
            <person name="Chiamaka E.L."/>
            <person name="Frigard R.A."/>
            <person name="Pippel M."/>
            <person name="Attardo G.M."/>
            <person name="Benoit J.B."/>
            <person name="Bornberg-Bauer E."/>
            <person name="Tobe S.S."/>
        </authorList>
    </citation>
    <scope>NUCLEOTIDE SEQUENCE</scope>
    <source>
        <strain evidence="8">Stay&amp;Tobe</strain>
    </source>
</reference>
<dbReference type="GO" id="GO:0006508">
    <property type="term" value="P:proteolysis"/>
    <property type="evidence" value="ECO:0007669"/>
    <property type="project" value="TreeGrafter"/>
</dbReference>
<dbReference type="InterPro" id="IPR050439">
    <property type="entry name" value="ADAMTS_ADAMTS-like"/>
</dbReference>
<dbReference type="SMART" id="SM00209">
    <property type="entry name" value="TSP1"/>
    <property type="match status" value="3"/>
</dbReference>
<evidence type="ECO:0000256" key="5">
    <source>
        <dbReference type="ARBA" id="ARBA00022869"/>
    </source>
</evidence>
<evidence type="ECO:0000313" key="9">
    <source>
        <dbReference type="Proteomes" id="UP001233999"/>
    </source>
</evidence>
<protein>
    <recommendedName>
        <fullName evidence="7">ADAMTS/ADAMTS-like Spacer 1 domain-containing protein</fullName>
    </recommendedName>
</protein>
<dbReference type="Gene3D" id="2.20.100.10">
    <property type="entry name" value="Thrombospondin type-1 (TSP1) repeat"/>
    <property type="match status" value="2"/>
</dbReference>
<keyword evidence="2" id="KW-0964">Secreted</keyword>
<feature type="region of interest" description="Disordered" evidence="6">
    <location>
        <begin position="318"/>
        <end position="338"/>
    </location>
</feature>
<name>A0AAD8ED19_DIPPU</name>
<dbReference type="Proteomes" id="UP001233999">
    <property type="component" value="Unassembled WGS sequence"/>
</dbReference>
<dbReference type="InterPro" id="IPR010294">
    <property type="entry name" value="ADAMTS_spacer1"/>
</dbReference>
<evidence type="ECO:0000256" key="1">
    <source>
        <dbReference type="ARBA" id="ARBA00004302"/>
    </source>
</evidence>
<dbReference type="GO" id="GO:0004222">
    <property type="term" value="F:metalloendopeptidase activity"/>
    <property type="evidence" value="ECO:0007669"/>
    <property type="project" value="TreeGrafter"/>
</dbReference>
<evidence type="ECO:0000256" key="6">
    <source>
        <dbReference type="SAM" id="MobiDB-lite"/>
    </source>
</evidence>
<dbReference type="EMBL" id="JASPKZ010007225">
    <property type="protein sequence ID" value="KAJ9586000.1"/>
    <property type="molecule type" value="Genomic_DNA"/>
</dbReference>
<feature type="non-terminal residue" evidence="8">
    <location>
        <position position="487"/>
    </location>
</feature>
<evidence type="ECO:0000259" key="7">
    <source>
        <dbReference type="Pfam" id="PF05986"/>
    </source>
</evidence>
<evidence type="ECO:0000256" key="4">
    <source>
        <dbReference type="ARBA" id="ARBA00022737"/>
    </source>
</evidence>
<dbReference type="GO" id="GO:0030198">
    <property type="term" value="P:extracellular matrix organization"/>
    <property type="evidence" value="ECO:0007669"/>
    <property type="project" value="TreeGrafter"/>
</dbReference>
<dbReference type="FunFam" id="2.60.120.830:FF:000001">
    <property type="entry name" value="A disintegrin and metalloproteinase with thrombospondin motifs 1"/>
    <property type="match status" value="1"/>
</dbReference>
<dbReference type="GO" id="GO:0005604">
    <property type="term" value="C:basement membrane"/>
    <property type="evidence" value="ECO:0007669"/>
    <property type="project" value="UniProtKB-SubCell"/>
</dbReference>
<keyword evidence="4" id="KW-0677">Repeat</keyword>
<comment type="subcellular location">
    <subcellularLocation>
        <location evidence="1">Secreted</location>
        <location evidence="1">Extracellular space</location>
        <location evidence="1">Extracellular matrix</location>
        <location evidence="1">Basement membrane</location>
    </subcellularLocation>
</comment>
<proteinExistence type="predicted"/>
<dbReference type="InterPro" id="IPR000884">
    <property type="entry name" value="TSP1_rpt"/>
</dbReference>
<feature type="compositionally biased region" description="Acidic residues" evidence="6">
    <location>
        <begin position="323"/>
        <end position="332"/>
    </location>
</feature>
<gene>
    <name evidence="8" type="ORF">L9F63_020364</name>
</gene>
<evidence type="ECO:0000313" key="8">
    <source>
        <dbReference type="EMBL" id="KAJ9586000.1"/>
    </source>
</evidence>
<accession>A0AAD8ED19</accession>
<comment type="caution">
    <text evidence="8">The sequence shown here is derived from an EMBL/GenBank/DDBJ whole genome shotgun (WGS) entry which is preliminary data.</text>
</comment>
<dbReference type="InterPro" id="IPR036383">
    <property type="entry name" value="TSP1_rpt_sf"/>
</dbReference>
<dbReference type="AlphaFoldDB" id="A0AAD8ED19"/>
<dbReference type="Gene3D" id="2.60.120.830">
    <property type="match status" value="1"/>
</dbReference>
<sequence length="487" mass="54447">TKRNCEQPDGKPMRTTQTNQRVGCDWEVDSNAKEDRCGICHGDGSQCKTLHGSYNKQEGKGYKEAASIPAGARNIKVEEVGNSKNYIGIGSAASGKFFLNGNWQITLAGEYEVAGTPALYERDRDLEKVHMPGPIKEDVVIYLIFRGRYRNFGVTYEYTVPKKQPVRVPQYKWMFSDWSSCSATCEGGTQESHPVCQEKDDGTVSEDLCSSEEKPDHMMRVCNTHPCPARWWIGPWQLCPVTCGLHAMRKRTVICVELNSKGSDGKELALPDSECQGQERPSERELCPNLPSCMIHTTARPILLDLSTSSSLFTSALPQTVDSNEDSEEDDVNLSLSIDSDDSLQEDDLVTNSITTDRNKVSEFSDNRNGTGSGKRVNEGGWAVKQWKPCSVTCGSGVRTRSVVCLKQDGKCNLNNRPRVSEDCYVKQNCNLQFSSGWISTENYAVCQDKLLPTLCSSFKHLCTTSWYIKSKCCDTYLFYNIHYNPH</sequence>
<dbReference type="SUPFAM" id="SSF82895">
    <property type="entry name" value="TSP-1 type 1 repeat"/>
    <property type="match status" value="3"/>
</dbReference>
<dbReference type="Pfam" id="PF05986">
    <property type="entry name" value="ADAMTS_spacer1"/>
    <property type="match status" value="1"/>
</dbReference>
<evidence type="ECO:0000256" key="3">
    <source>
        <dbReference type="ARBA" id="ARBA00022729"/>
    </source>
</evidence>
<dbReference type="PANTHER" id="PTHR13723">
    <property type="entry name" value="ADAMTS A DISINTEGRIN AND METALLOPROTEASE WITH THROMBOSPONDIN MOTIFS PROTEASE"/>
    <property type="match status" value="1"/>
</dbReference>
<dbReference type="PROSITE" id="PS50092">
    <property type="entry name" value="TSP1"/>
    <property type="match status" value="3"/>
</dbReference>
<organism evidence="8 9">
    <name type="scientific">Diploptera punctata</name>
    <name type="common">Pacific beetle cockroach</name>
    <dbReference type="NCBI Taxonomy" id="6984"/>
    <lineage>
        <taxon>Eukaryota</taxon>
        <taxon>Metazoa</taxon>
        <taxon>Ecdysozoa</taxon>
        <taxon>Arthropoda</taxon>
        <taxon>Hexapoda</taxon>
        <taxon>Insecta</taxon>
        <taxon>Pterygota</taxon>
        <taxon>Neoptera</taxon>
        <taxon>Polyneoptera</taxon>
        <taxon>Dictyoptera</taxon>
        <taxon>Blattodea</taxon>
        <taxon>Blaberoidea</taxon>
        <taxon>Blaberidae</taxon>
        <taxon>Diplopterinae</taxon>
        <taxon>Diploptera</taxon>
    </lineage>
</organism>
<keyword evidence="9" id="KW-1185">Reference proteome</keyword>
<keyword evidence="5" id="KW-0084">Basement membrane</keyword>
<keyword evidence="3" id="KW-0732">Signal</keyword>
<dbReference type="FunFam" id="2.20.100.10:FF:000005">
    <property type="entry name" value="ADAM metallopeptidase with thrombospondin type 1 motif 9"/>
    <property type="match status" value="1"/>
</dbReference>
<feature type="domain" description="ADAMTS/ADAMTS-like Spacer 1" evidence="7">
    <location>
        <begin position="50"/>
        <end position="161"/>
    </location>
</feature>
<evidence type="ECO:0000256" key="2">
    <source>
        <dbReference type="ARBA" id="ARBA00022525"/>
    </source>
</evidence>
<dbReference type="Pfam" id="PF19030">
    <property type="entry name" value="TSP1_ADAMTS"/>
    <property type="match status" value="3"/>
</dbReference>
<feature type="non-terminal residue" evidence="8">
    <location>
        <position position="1"/>
    </location>
</feature>
<keyword evidence="5" id="KW-0272">Extracellular matrix</keyword>
<reference evidence="8" key="2">
    <citation type="submission" date="2023-05" db="EMBL/GenBank/DDBJ databases">
        <authorList>
            <person name="Fouks B."/>
        </authorList>
    </citation>
    <scope>NUCLEOTIDE SEQUENCE</scope>
    <source>
        <strain evidence="8">Stay&amp;Tobe</strain>
        <tissue evidence="8">Testes</tissue>
    </source>
</reference>